<organism evidence="9 10">
    <name type="scientific">Adlercreutzia faecimuris</name>
    <dbReference type="NCBI Taxonomy" id="2897341"/>
    <lineage>
        <taxon>Bacteria</taxon>
        <taxon>Bacillati</taxon>
        <taxon>Actinomycetota</taxon>
        <taxon>Coriobacteriia</taxon>
        <taxon>Eggerthellales</taxon>
        <taxon>Eggerthellaceae</taxon>
        <taxon>Adlercreutzia</taxon>
    </lineage>
</organism>
<dbReference type="Proteomes" id="UP001430755">
    <property type="component" value="Unassembled WGS sequence"/>
</dbReference>
<evidence type="ECO:0000256" key="4">
    <source>
        <dbReference type="ARBA" id="ARBA00022840"/>
    </source>
</evidence>
<comment type="catalytic activity">
    <reaction evidence="6">
        <text>L-threonyl-[protein] + ATP = 3-O-(5'-adenylyl)-L-threonyl-[protein] + diphosphate</text>
        <dbReference type="Rhea" id="RHEA:54292"/>
        <dbReference type="Rhea" id="RHEA-COMP:11060"/>
        <dbReference type="Rhea" id="RHEA-COMP:13847"/>
        <dbReference type="ChEBI" id="CHEBI:30013"/>
        <dbReference type="ChEBI" id="CHEBI:30616"/>
        <dbReference type="ChEBI" id="CHEBI:33019"/>
        <dbReference type="ChEBI" id="CHEBI:138113"/>
        <dbReference type="EC" id="2.7.7.108"/>
    </reaction>
</comment>
<evidence type="ECO:0000256" key="5">
    <source>
        <dbReference type="ARBA" id="ARBA00034531"/>
    </source>
</evidence>
<accession>A0ABS9WGE3</accession>
<dbReference type="Pfam" id="PF02661">
    <property type="entry name" value="Fic"/>
    <property type="match status" value="1"/>
</dbReference>
<comment type="caution">
    <text evidence="9">The sequence shown here is derived from an EMBL/GenBank/DDBJ whole genome shotgun (WGS) entry which is preliminary data.</text>
</comment>
<dbReference type="SUPFAM" id="SSF140931">
    <property type="entry name" value="Fic-like"/>
    <property type="match status" value="1"/>
</dbReference>
<evidence type="ECO:0000256" key="1">
    <source>
        <dbReference type="ARBA" id="ARBA00022679"/>
    </source>
</evidence>
<dbReference type="InterPro" id="IPR036597">
    <property type="entry name" value="Fido-like_dom_sf"/>
</dbReference>
<keyword evidence="2" id="KW-0548">Nucleotidyltransferase</keyword>
<evidence type="ECO:0000259" key="8">
    <source>
        <dbReference type="PROSITE" id="PS51459"/>
    </source>
</evidence>
<dbReference type="CDD" id="cd11586">
    <property type="entry name" value="VbhA_like"/>
    <property type="match status" value="1"/>
</dbReference>
<keyword evidence="10" id="KW-1185">Reference proteome</keyword>
<dbReference type="PANTHER" id="PTHR39560">
    <property type="entry name" value="PROTEIN ADENYLYLTRANSFERASE FIC-RELATED"/>
    <property type="match status" value="1"/>
</dbReference>
<keyword evidence="1" id="KW-0808">Transferase</keyword>
<dbReference type="EMBL" id="JAJMLW010000002">
    <property type="protein sequence ID" value="MCI2241924.1"/>
    <property type="molecule type" value="Genomic_DNA"/>
</dbReference>
<dbReference type="RefSeq" id="WP_242164640.1">
    <property type="nucleotide sequence ID" value="NZ_JAJMLW010000002.1"/>
</dbReference>
<evidence type="ECO:0000256" key="2">
    <source>
        <dbReference type="ARBA" id="ARBA00022695"/>
    </source>
</evidence>
<evidence type="ECO:0000256" key="7">
    <source>
        <dbReference type="ARBA" id="ARBA00048696"/>
    </source>
</evidence>
<protein>
    <recommendedName>
        <fullName evidence="5">protein adenylyltransferase</fullName>
        <ecNumber evidence="5">2.7.7.108</ecNumber>
    </recommendedName>
</protein>
<name>A0ABS9WGE3_9ACTN</name>
<evidence type="ECO:0000313" key="9">
    <source>
        <dbReference type="EMBL" id="MCI2241924.1"/>
    </source>
</evidence>
<evidence type="ECO:0000256" key="6">
    <source>
        <dbReference type="ARBA" id="ARBA00047939"/>
    </source>
</evidence>
<reference evidence="9" key="1">
    <citation type="submission" date="2021-11" db="EMBL/GenBank/DDBJ databases">
        <title>A Novel Adlercreutzia Species, isolated from a Allomyrina dichotoma larva feces.</title>
        <authorList>
            <person name="Suh M.K."/>
        </authorList>
    </citation>
    <scope>NUCLEOTIDE SEQUENCE</scope>
    <source>
        <strain evidence="9">JBNU-10</strain>
    </source>
</reference>
<comment type="catalytic activity">
    <reaction evidence="7">
        <text>L-tyrosyl-[protein] + ATP = O-(5'-adenylyl)-L-tyrosyl-[protein] + diphosphate</text>
        <dbReference type="Rhea" id="RHEA:54288"/>
        <dbReference type="Rhea" id="RHEA-COMP:10136"/>
        <dbReference type="Rhea" id="RHEA-COMP:13846"/>
        <dbReference type="ChEBI" id="CHEBI:30616"/>
        <dbReference type="ChEBI" id="CHEBI:33019"/>
        <dbReference type="ChEBI" id="CHEBI:46858"/>
        <dbReference type="ChEBI" id="CHEBI:83624"/>
        <dbReference type="EC" id="2.7.7.108"/>
    </reaction>
</comment>
<keyword evidence="3" id="KW-0547">Nucleotide-binding</keyword>
<evidence type="ECO:0000313" key="10">
    <source>
        <dbReference type="Proteomes" id="UP001430755"/>
    </source>
</evidence>
<dbReference type="InterPro" id="IPR033788">
    <property type="entry name" value="VbhA-like"/>
</dbReference>
<sequence length="299" mass="32989">MTADDPRDYDYVPAREPDDRACRARYWRVAMGLQAVDGLTPSPYLRRLADGNIAGDLSLEETGALVRSYHRPGGDAEAAGVGDAHREADLVSQRIAELLSRGAFALVPSMPSIIHAALFQDLDADVYHPGEHKKVTLVKQEAILNGDSVLYADPALVEPSLAYLFEEEAARSYGCEMRGGDLEAFARLIARLWQVHPFVEGNTRTVAVFSELYLAYLGFSVGNDPFERHARFFRDALVRANYRNAAARVLPDLAPLTAFYDSLLNGAAPDFSSEELRCQALFDDPSLLRNVSPSQALER</sequence>
<gene>
    <name evidence="9" type="ORF">LPT13_06120</name>
</gene>
<dbReference type="PANTHER" id="PTHR39560:SF1">
    <property type="entry name" value="PROTEIN ADENYLYLTRANSFERASE FIC-RELATED"/>
    <property type="match status" value="1"/>
</dbReference>
<keyword evidence="4" id="KW-0067">ATP-binding</keyword>
<dbReference type="PROSITE" id="PS51459">
    <property type="entry name" value="FIDO"/>
    <property type="match status" value="1"/>
</dbReference>
<feature type="domain" description="Fido" evidence="8">
    <location>
        <begin position="106"/>
        <end position="262"/>
    </location>
</feature>
<dbReference type="Gene3D" id="1.10.3290.10">
    <property type="entry name" value="Fido-like domain"/>
    <property type="match status" value="1"/>
</dbReference>
<dbReference type="EC" id="2.7.7.108" evidence="5"/>
<proteinExistence type="predicted"/>
<evidence type="ECO:0000256" key="3">
    <source>
        <dbReference type="ARBA" id="ARBA00022741"/>
    </source>
</evidence>
<dbReference type="InterPro" id="IPR003812">
    <property type="entry name" value="Fido"/>
</dbReference>